<accession>A0A366EG78</accession>
<keyword evidence="7" id="KW-0802">TPR repeat</keyword>
<dbReference type="SMART" id="SM00028">
    <property type="entry name" value="TPR"/>
    <property type="match status" value="2"/>
</dbReference>
<evidence type="ECO:0000256" key="3">
    <source>
        <dbReference type="ARBA" id="ARBA00022692"/>
    </source>
</evidence>
<sequence length="522" mass="60846">MHIENSYYYFRLLDHFINQEGFELIYIHTNQSEIWLQRKTRKYNQVVRIAQVGFDWRNQLENDHKRTMMNSEKLARLFLGSTITLYNIYVAEHPPVDTWEYLKQSQKLKHKKFKEIKMFYLDKENREEELIRLTQDLNIKEVSMKQPDDVWELEKHTQQLQAKLISTYNRNQREMKQVFQHAKPFFTYVILVLNVLMFMLLEIKGGSMTTEVLIDFGAKYNPAMIDGEWWRIITSMFLHIGLLHLLMNMLALHVVGSLVERIYGNTRFVIIYFLAGIVGGLTSFAFSPQVSAGASGAIFGLFGALLFFGVNHRRIFFQTMGWNVIGVIIFNVIFGLVVPTIDNGAHIGGLAGGFIAAAIVHFPKKKQWLRQAGAFIAFLLICVAILFYGLLNQSVQDEAKQYDFQRQLQQMNELVDQEGYHTMIDTASRALQQKPNDYQAEFLFYRAFAYSHMEQSEKAFDDLKKTIELAPKKIPEAYYNLALIYLERNQLTQAKTTIEKAVELRPEDQSFKKLHDELFEAS</sequence>
<dbReference type="PANTHER" id="PTHR43731:SF14">
    <property type="entry name" value="PRESENILIN-ASSOCIATED RHOMBOID-LIKE PROTEIN, MITOCHONDRIAL"/>
    <property type="match status" value="1"/>
</dbReference>
<dbReference type="SUPFAM" id="SSF48452">
    <property type="entry name" value="TPR-like"/>
    <property type="match status" value="1"/>
</dbReference>
<dbReference type="PROSITE" id="PS50293">
    <property type="entry name" value="TPR_REGION"/>
    <property type="match status" value="1"/>
</dbReference>
<evidence type="ECO:0000256" key="7">
    <source>
        <dbReference type="PROSITE-ProRule" id="PRU00339"/>
    </source>
</evidence>
<evidence type="ECO:0000256" key="1">
    <source>
        <dbReference type="ARBA" id="ARBA00004141"/>
    </source>
</evidence>
<dbReference type="Pfam" id="PF13181">
    <property type="entry name" value="TPR_8"/>
    <property type="match status" value="1"/>
</dbReference>
<dbReference type="PANTHER" id="PTHR43731">
    <property type="entry name" value="RHOMBOID PROTEASE"/>
    <property type="match status" value="1"/>
</dbReference>
<organism evidence="10 11">
    <name type="scientific">Paraliobacillus ryukyuensis</name>
    <dbReference type="NCBI Taxonomy" id="200904"/>
    <lineage>
        <taxon>Bacteria</taxon>
        <taxon>Bacillati</taxon>
        <taxon>Bacillota</taxon>
        <taxon>Bacilli</taxon>
        <taxon>Bacillales</taxon>
        <taxon>Bacillaceae</taxon>
        <taxon>Paraliobacillus</taxon>
    </lineage>
</organism>
<feature type="transmembrane region" description="Helical" evidence="8">
    <location>
        <begin position="344"/>
        <end position="362"/>
    </location>
</feature>
<dbReference type="InterPro" id="IPR022764">
    <property type="entry name" value="Peptidase_S54_rhomboid_dom"/>
</dbReference>
<dbReference type="OrthoDB" id="9813074at2"/>
<name>A0A366EG78_9BACI</name>
<evidence type="ECO:0000256" key="4">
    <source>
        <dbReference type="ARBA" id="ARBA00022801"/>
    </source>
</evidence>
<dbReference type="InterPro" id="IPR035952">
    <property type="entry name" value="Rhomboid-like_sf"/>
</dbReference>
<keyword evidence="11" id="KW-1185">Reference proteome</keyword>
<gene>
    <name evidence="10" type="ORF">DES48_101133</name>
</gene>
<feature type="transmembrane region" description="Helical" evidence="8">
    <location>
        <begin position="185"/>
        <end position="203"/>
    </location>
</feature>
<feature type="transmembrane region" description="Helical" evidence="8">
    <location>
        <begin position="292"/>
        <end position="310"/>
    </location>
</feature>
<dbReference type="Proteomes" id="UP000252254">
    <property type="component" value="Unassembled WGS sequence"/>
</dbReference>
<dbReference type="RefSeq" id="WP_113866025.1">
    <property type="nucleotide sequence ID" value="NZ_BAABQN010000001.1"/>
</dbReference>
<proteinExistence type="inferred from homology"/>
<evidence type="ECO:0000256" key="6">
    <source>
        <dbReference type="ARBA" id="ARBA00023136"/>
    </source>
</evidence>
<dbReference type="GO" id="GO:0016020">
    <property type="term" value="C:membrane"/>
    <property type="evidence" value="ECO:0007669"/>
    <property type="project" value="UniProtKB-SubCell"/>
</dbReference>
<dbReference type="AlphaFoldDB" id="A0A366EG78"/>
<dbReference type="GO" id="GO:0004252">
    <property type="term" value="F:serine-type endopeptidase activity"/>
    <property type="evidence" value="ECO:0007669"/>
    <property type="project" value="InterPro"/>
</dbReference>
<dbReference type="EMBL" id="QNRI01000001">
    <property type="protein sequence ID" value="RBP01397.1"/>
    <property type="molecule type" value="Genomic_DNA"/>
</dbReference>
<dbReference type="Pfam" id="PF01694">
    <property type="entry name" value="Rhomboid"/>
    <property type="match status" value="1"/>
</dbReference>
<keyword evidence="4" id="KW-0378">Hydrolase</keyword>
<dbReference type="InterPro" id="IPR011990">
    <property type="entry name" value="TPR-like_helical_dom_sf"/>
</dbReference>
<feature type="transmembrane region" description="Helical" evidence="8">
    <location>
        <begin position="374"/>
        <end position="391"/>
    </location>
</feature>
<dbReference type="PROSITE" id="PS50005">
    <property type="entry name" value="TPR"/>
    <property type="match status" value="2"/>
</dbReference>
<dbReference type="InterPro" id="IPR019734">
    <property type="entry name" value="TPR_rpt"/>
</dbReference>
<keyword evidence="6 8" id="KW-0472">Membrane</keyword>
<evidence type="ECO:0000256" key="5">
    <source>
        <dbReference type="ARBA" id="ARBA00022989"/>
    </source>
</evidence>
<comment type="subcellular location">
    <subcellularLocation>
        <location evidence="1">Membrane</location>
        <topology evidence="1">Multi-pass membrane protein</topology>
    </subcellularLocation>
</comment>
<evidence type="ECO:0000313" key="11">
    <source>
        <dbReference type="Proteomes" id="UP000252254"/>
    </source>
</evidence>
<protein>
    <submittedName>
        <fullName evidence="10">Rhomboid family peptidase</fullName>
    </submittedName>
</protein>
<dbReference type="Gene3D" id="1.20.1540.10">
    <property type="entry name" value="Rhomboid-like"/>
    <property type="match status" value="1"/>
</dbReference>
<dbReference type="SUPFAM" id="SSF144091">
    <property type="entry name" value="Rhomboid-like"/>
    <property type="match status" value="1"/>
</dbReference>
<feature type="transmembrane region" description="Helical" evidence="8">
    <location>
        <begin position="268"/>
        <end position="286"/>
    </location>
</feature>
<evidence type="ECO:0000256" key="8">
    <source>
        <dbReference type="SAM" id="Phobius"/>
    </source>
</evidence>
<dbReference type="STRING" id="200904.GCA_900168775_02514"/>
<evidence type="ECO:0000256" key="2">
    <source>
        <dbReference type="ARBA" id="ARBA00009045"/>
    </source>
</evidence>
<keyword evidence="3 8" id="KW-0812">Transmembrane</keyword>
<feature type="repeat" description="TPR" evidence="7">
    <location>
        <begin position="440"/>
        <end position="473"/>
    </location>
</feature>
<keyword evidence="5 8" id="KW-1133">Transmembrane helix</keyword>
<dbReference type="Gene3D" id="1.25.40.10">
    <property type="entry name" value="Tetratricopeptide repeat domain"/>
    <property type="match status" value="1"/>
</dbReference>
<feature type="transmembrane region" description="Helical" evidence="8">
    <location>
        <begin position="229"/>
        <end position="256"/>
    </location>
</feature>
<comment type="caution">
    <text evidence="10">The sequence shown here is derived from an EMBL/GenBank/DDBJ whole genome shotgun (WGS) entry which is preliminary data.</text>
</comment>
<evidence type="ECO:0000313" key="10">
    <source>
        <dbReference type="EMBL" id="RBP01397.1"/>
    </source>
</evidence>
<feature type="transmembrane region" description="Helical" evidence="8">
    <location>
        <begin position="322"/>
        <end position="338"/>
    </location>
</feature>
<evidence type="ECO:0000259" key="9">
    <source>
        <dbReference type="Pfam" id="PF01694"/>
    </source>
</evidence>
<dbReference type="InterPro" id="IPR050925">
    <property type="entry name" value="Rhomboid_protease_S54"/>
</dbReference>
<reference evidence="10 11" key="1">
    <citation type="submission" date="2018-06" db="EMBL/GenBank/DDBJ databases">
        <title>Genomic Encyclopedia of Type Strains, Phase IV (KMG-IV): sequencing the most valuable type-strain genomes for metagenomic binning, comparative biology and taxonomic classification.</title>
        <authorList>
            <person name="Goeker M."/>
        </authorList>
    </citation>
    <scope>NUCLEOTIDE SEQUENCE [LARGE SCALE GENOMIC DNA]</scope>
    <source>
        <strain evidence="10 11">DSM 15140</strain>
    </source>
</reference>
<feature type="domain" description="Peptidase S54 rhomboid" evidence="9">
    <location>
        <begin position="227"/>
        <end position="361"/>
    </location>
</feature>
<feature type="repeat" description="TPR" evidence="7">
    <location>
        <begin position="475"/>
        <end position="508"/>
    </location>
</feature>
<comment type="similarity">
    <text evidence="2">Belongs to the peptidase S54 family.</text>
</comment>